<protein>
    <recommendedName>
        <fullName evidence="8">MYND-type domain-containing protein</fullName>
    </recommendedName>
</protein>
<evidence type="ECO:0000256" key="6">
    <source>
        <dbReference type="PROSITE-ProRule" id="PRU00134"/>
    </source>
</evidence>
<keyword evidence="2" id="KW-0677">Repeat</keyword>
<organism evidence="9 10">
    <name type="scientific">Rhodofomes roseus</name>
    <dbReference type="NCBI Taxonomy" id="34475"/>
    <lineage>
        <taxon>Eukaryota</taxon>
        <taxon>Fungi</taxon>
        <taxon>Dikarya</taxon>
        <taxon>Basidiomycota</taxon>
        <taxon>Agaricomycotina</taxon>
        <taxon>Agaricomycetes</taxon>
        <taxon>Polyporales</taxon>
        <taxon>Rhodofomes</taxon>
    </lineage>
</organism>
<dbReference type="InterPro" id="IPR011990">
    <property type="entry name" value="TPR-like_helical_dom_sf"/>
</dbReference>
<evidence type="ECO:0000313" key="9">
    <source>
        <dbReference type="EMBL" id="KAH9836463.1"/>
    </source>
</evidence>
<dbReference type="PANTHER" id="PTHR45641">
    <property type="entry name" value="TETRATRICOPEPTIDE REPEAT PROTEIN (AFU_ORTHOLOGUE AFUA_6G03870)"/>
    <property type="match status" value="1"/>
</dbReference>
<dbReference type="InterPro" id="IPR019734">
    <property type="entry name" value="TPR_rpt"/>
</dbReference>
<dbReference type="Pfam" id="PF13424">
    <property type="entry name" value="TPR_12"/>
    <property type="match status" value="1"/>
</dbReference>
<dbReference type="SMART" id="SM00028">
    <property type="entry name" value="TPR"/>
    <property type="match status" value="2"/>
</dbReference>
<dbReference type="SUPFAM" id="SSF144232">
    <property type="entry name" value="HIT/MYND zinc finger-like"/>
    <property type="match status" value="1"/>
</dbReference>
<evidence type="ECO:0000259" key="8">
    <source>
        <dbReference type="PROSITE" id="PS50865"/>
    </source>
</evidence>
<dbReference type="Gene3D" id="1.25.40.10">
    <property type="entry name" value="Tetratricopeptide repeat domain"/>
    <property type="match status" value="1"/>
</dbReference>
<reference evidence="9 10" key="1">
    <citation type="journal article" date="2021" name="Environ. Microbiol.">
        <title>Gene family expansions and transcriptome signatures uncover fungal adaptations to wood decay.</title>
        <authorList>
            <person name="Hage H."/>
            <person name="Miyauchi S."/>
            <person name="Viragh M."/>
            <person name="Drula E."/>
            <person name="Min B."/>
            <person name="Chaduli D."/>
            <person name="Navarro D."/>
            <person name="Favel A."/>
            <person name="Norest M."/>
            <person name="Lesage-Meessen L."/>
            <person name="Balint B."/>
            <person name="Merenyi Z."/>
            <person name="de Eugenio L."/>
            <person name="Morin E."/>
            <person name="Martinez A.T."/>
            <person name="Baldrian P."/>
            <person name="Stursova M."/>
            <person name="Martinez M.J."/>
            <person name="Novotny C."/>
            <person name="Magnuson J.K."/>
            <person name="Spatafora J.W."/>
            <person name="Maurice S."/>
            <person name="Pangilinan J."/>
            <person name="Andreopoulos W."/>
            <person name="LaButti K."/>
            <person name="Hundley H."/>
            <person name="Na H."/>
            <person name="Kuo A."/>
            <person name="Barry K."/>
            <person name="Lipzen A."/>
            <person name="Henrissat B."/>
            <person name="Riley R."/>
            <person name="Ahrendt S."/>
            <person name="Nagy L.G."/>
            <person name="Grigoriev I.V."/>
            <person name="Martin F."/>
            <person name="Rosso M.N."/>
        </authorList>
    </citation>
    <scope>NUCLEOTIDE SEQUENCE [LARGE SCALE GENOMIC DNA]</scope>
    <source>
        <strain evidence="9 10">CIRM-BRFM 1785</strain>
    </source>
</reference>
<keyword evidence="3 6" id="KW-0863">Zinc-finger</keyword>
<dbReference type="EMBL" id="JADCUA010000010">
    <property type="protein sequence ID" value="KAH9836463.1"/>
    <property type="molecule type" value="Genomic_DNA"/>
</dbReference>
<keyword evidence="5" id="KW-0862">Zinc</keyword>
<dbReference type="GeneID" id="72004452"/>
<evidence type="ECO:0000256" key="1">
    <source>
        <dbReference type="ARBA" id="ARBA00022723"/>
    </source>
</evidence>
<evidence type="ECO:0000256" key="2">
    <source>
        <dbReference type="ARBA" id="ARBA00022737"/>
    </source>
</evidence>
<gene>
    <name evidence="9" type="ORF">C8Q71DRAFT_758014</name>
</gene>
<evidence type="ECO:0000313" key="10">
    <source>
        <dbReference type="Proteomes" id="UP000814176"/>
    </source>
</evidence>
<accession>A0ABQ8KGK1</accession>
<dbReference type="RefSeq" id="XP_047778701.1">
    <property type="nucleotide sequence ID" value="XM_047923720.1"/>
</dbReference>
<proteinExistence type="predicted"/>
<dbReference type="Proteomes" id="UP000814176">
    <property type="component" value="Unassembled WGS sequence"/>
</dbReference>
<comment type="caution">
    <text evidence="9">The sequence shown here is derived from an EMBL/GenBank/DDBJ whole genome shotgun (WGS) entry which is preliminary data.</text>
</comment>
<dbReference type="Gene3D" id="6.10.140.2220">
    <property type="match status" value="1"/>
</dbReference>
<dbReference type="PROSITE" id="PS50865">
    <property type="entry name" value="ZF_MYND_2"/>
    <property type="match status" value="1"/>
</dbReference>
<dbReference type="PANTHER" id="PTHR45641:SF19">
    <property type="entry name" value="NEPHROCYSTIN-3"/>
    <property type="match status" value="1"/>
</dbReference>
<keyword evidence="4 7" id="KW-0802">TPR repeat</keyword>
<dbReference type="InterPro" id="IPR002893">
    <property type="entry name" value="Znf_MYND"/>
</dbReference>
<sequence>MTEHSKPIRYGATINPSPEYAEAISQGTYFNNTAQQLMKISRYEEAERLHKQAIEIKERGLGKDHITTALSYNAIGETYIQMKRLDDAEMYLQKALNIREASPRAMDEIDAAVTRENLAVVYEMRGDLPRARQLRRVGSPNNMLCAHSNCELYNVKRSNLLQCGGCKSIYYCGRECQSKDWKRHKKYCKRTAAAEGLEA</sequence>
<evidence type="ECO:0000256" key="3">
    <source>
        <dbReference type="ARBA" id="ARBA00022771"/>
    </source>
</evidence>
<dbReference type="SUPFAM" id="SSF48452">
    <property type="entry name" value="TPR-like"/>
    <property type="match status" value="1"/>
</dbReference>
<dbReference type="PRINTS" id="PR01875">
    <property type="entry name" value="ETOFAMILY"/>
</dbReference>
<keyword evidence="10" id="KW-1185">Reference proteome</keyword>
<evidence type="ECO:0000256" key="7">
    <source>
        <dbReference type="PROSITE-ProRule" id="PRU00339"/>
    </source>
</evidence>
<keyword evidence="1" id="KW-0479">Metal-binding</keyword>
<evidence type="ECO:0000256" key="5">
    <source>
        <dbReference type="ARBA" id="ARBA00022833"/>
    </source>
</evidence>
<feature type="repeat" description="TPR" evidence="7">
    <location>
        <begin position="69"/>
        <end position="102"/>
    </location>
</feature>
<dbReference type="InterPro" id="IPR013289">
    <property type="entry name" value="CBFA2T1/2/3"/>
</dbReference>
<name>A0ABQ8KGK1_9APHY</name>
<evidence type="ECO:0000256" key="4">
    <source>
        <dbReference type="ARBA" id="ARBA00022803"/>
    </source>
</evidence>
<dbReference type="PROSITE" id="PS50005">
    <property type="entry name" value="TPR"/>
    <property type="match status" value="1"/>
</dbReference>
<feature type="domain" description="MYND-type" evidence="8">
    <location>
        <begin position="147"/>
        <end position="188"/>
    </location>
</feature>
<dbReference type="Pfam" id="PF01753">
    <property type="entry name" value="zf-MYND"/>
    <property type="match status" value="1"/>
</dbReference>